<dbReference type="Pfam" id="PF00046">
    <property type="entry name" value="Homeodomain"/>
    <property type="match status" value="1"/>
</dbReference>
<feature type="DNA-binding region" description="Homeobox" evidence="10">
    <location>
        <begin position="1088"/>
        <end position="1147"/>
    </location>
</feature>
<dbReference type="InterPro" id="IPR003350">
    <property type="entry name" value="CUT_dom"/>
</dbReference>
<dbReference type="InterPro" id="IPR009057">
    <property type="entry name" value="Homeodomain-like_sf"/>
</dbReference>
<dbReference type="SUPFAM" id="SSF46689">
    <property type="entry name" value="Homeodomain-like"/>
    <property type="match status" value="1"/>
</dbReference>
<dbReference type="InterPro" id="IPR057476">
    <property type="entry name" value="Cux_N"/>
</dbReference>
<dbReference type="PROSITE" id="PS51042">
    <property type="entry name" value="CUT"/>
    <property type="match status" value="2"/>
</dbReference>
<dbReference type="EMBL" id="UXUI01008227">
    <property type="protein sequence ID" value="VDD90902.1"/>
    <property type="molecule type" value="Genomic_DNA"/>
</dbReference>
<dbReference type="PANTHER" id="PTHR14043">
    <property type="entry name" value="CCAAT DISPLACEMENT PROTEIN-RELATED"/>
    <property type="match status" value="1"/>
</dbReference>
<keyword evidence="3" id="KW-0677">Repeat</keyword>
<dbReference type="InterPro" id="IPR001356">
    <property type="entry name" value="HD"/>
</dbReference>
<feature type="region of interest" description="Disordered" evidence="14">
    <location>
        <begin position="888"/>
        <end position="914"/>
    </location>
</feature>
<dbReference type="CDD" id="cd00086">
    <property type="entry name" value="homeodomain"/>
    <property type="match status" value="1"/>
</dbReference>
<keyword evidence="6 10" id="KW-0238">DNA-binding</keyword>
<evidence type="ECO:0000256" key="9">
    <source>
        <dbReference type="ARBA" id="ARBA00023242"/>
    </source>
</evidence>
<proteinExistence type="inferred from homology"/>
<evidence type="ECO:0000313" key="17">
    <source>
        <dbReference type="EMBL" id="VDD90902.1"/>
    </source>
</evidence>
<dbReference type="SMART" id="SM01109">
    <property type="entry name" value="CUT"/>
    <property type="match status" value="2"/>
</dbReference>
<comment type="similarity">
    <text evidence="2 12">Belongs to the CUT homeobox family.</text>
</comment>
<accession>A0A158QAN5</accession>
<gene>
    <name evidence="17" type="ORF">EVEC_LOCUS5653</name>
</gene>
<dbReference type="Pfam" id="PF25398">
    <property type="entry name" value="CUX1_N"/>
    <property type="match status" value="1"/>
</dbReference>
<evidence type="ECO:0000313" key="19">
    <source>
        <dbReference type="WBParaSite" id="EVEC_0000604201-mRNA-1"/>
    </source>
</evidence>
<evidence type="ECO:0000259" key="15">
    <source>
        <dbReference type="PROSITE" id="PS50071"/>
    </source>
</evidence>
<evidence type="ECO:0000256" key="14">
    <source>
        <dbReference type="SAM" id="MobiDB-lite"/>
    </source>
</evidence>
<dbReference type="PROSITE" id="PS50071">
    <property type="entry name" value="HOMEOBOX_2"/>
    <property type="match status" value="1"/>
</dbReference>
<comment type="subcellular location">
    <subcellularLocation>
        <location evidence="1 10 11">Nucleus</location>
    </subcellularLocation>
</comment>
<keyword evidence="9 10" id="KW-0539">Nucleus</keyword>
<dbReference type="Gene3D" id="1.10.10.60">
    <property type="entry name" value="Homeodomain-like"/>
    <property type="match status" value="1"/>
</dbReference>
<keyword evidence="5 13" id="KW-0175">Coiled coil</keyword>
<dbReference type="GO" id="GO:0005634">
    <property type="term" value="C:nucleus"/>
    <property type="evidence" value="ECO:0007669"/>
    <property type="project" value="UniProtKB-SubCell"/>
</dbReference>
<evidence type="ECO:0000256" key="1">
    <source>
        <dbReference type="ARBA" id="ARBA00004123"/>
    </source>
</evidence>
<keyword evidence="4 12" id="KW-0805">Transcription regulation</keyword>
<feature type="coiled-coil region" evidence="13">
    <location>
        <begin position="259"/>
        <end position="324"/>
    </location>
</feature>
<dbReference type="OrthoDB" id="10257567at2759"/>
<name>A0A158QAN5_ENTVE</name>
<dbReference type="STRING" id="51028.A0A158QAN5"/>
<feature type="coiled-coil region" evidence="13">
    <location>
        <begin position="113"/>
        <end position="230"/>
    </location>
</feature>
<dbReference type="PROSITE" id="PS00027">
    <property type="entry name" value="HOMEOBOX_1"/>
    <property type="match status" value="1"/>
</dbReference>
<reference evidence="19" key="1">
    <citation type="submission" date="2016-04" db="UniProtKB">
        <authorList>
            <consortium name="WormBaseParasite"/>
        </authorList>
    </citation>
    <scope>IDENTIFICATION</scope>
</reference>
<dbReference type="SMART" id="SM00389">
    <property type="entry name" value="HOX"/>
    <property type="match status" value="1"/>
</dbReference>
<dbReference type="GO" id="GO:0030154">
    <property type="term" value="P:cell differentiation"/>
    <property type="evidence" value="ECO:0007669"/>
    <property type="project" value="UniProtKB-ARBA"/>
</dbReference>
<sequence length="1181" mass="132495">IRLDEEIKAIGIRQDEGDEGKRLLLRESTTFRENTDKVLRKAAVPLIKAFQAEVDRLTLRSKAAESFAIELCRSLTNLPDPSEHLNQLKPLLVKSQRLKTCEEEVCLLKKLTVRSLREQIKALEAEAEQNVQANLKETEKNFRAEFDELKREMEQKQDALIAENKTLAATVGDLEVANREARKSAEEMRLKLDQKEAMEDEHLEIVSSDLEKAVHRAVEAEQEVLRLRGELDKTAGTSSSYENSVGESALIRSKDSQVIRKLLEENKALSAKLSEEAEAARKRIDELTEELQRHTETVRELEAQLQAQADYEEIKKELRILRNVEFGEEVNSGGIGANNGVVSVATATAEVHSGGHLKALDELLVEKNHKLQNENATLRVQNQEAEGWICCLCCSITNVEGESGGKNVLDVENLQSLANSLDLIVGSCNEVCNSNIQWNKDECVSASTEAGISDNDNGEIQRCATNLLNLLMCTAGSLSGTLSSQEPAYSFDEENGLSNYTSQEASRVPEEEKVVNELQARVNRNIRQLGMRPLNTAELARQCKRLMIAYNIGQRLFAKFVMNQSQGSLSELLSKPRHWNKLTDKGREAFRRIYGWVSDGKAVALLCSLAPRRIQSTKELNIKTPAPESLWDVGAFMPAFTDYQPEDSCYSDGACTKKCQKTNDEHVKTRTGSNSCITPQKTNSRWRHDDIPKEKIITIFQNELAKLKQQELSLEQAIASRPPCLSTAFLRSREEKKCLSSGMKRADVASDSSAGSNIVLPSTASSSLCSSSGLNLSTNEVPGPLFSFRNRSGLAPITQEQLERYPVLDTDDIVRRVREYLCAHSISQRQFGEHVLGLSQGSVSDLLARPKPWMLLTQKGREPFIRMQLFLNETGLPSGDNCATLESKGTSEINDRQEAKSECASTSNSRADSDYESRKVAVEGLLKMKDSTVEKEAEKNEDSKSILPQVKPLEEVRRTAQLNVSEISRLVKERLENYGFSQKASFEIRQELKVFGELLLGVDQDEVSRLLKISDDCDLSFRDREAFNKMKHWLDCSENVHGSQNLAKSSESSSVSYMVSETDLSNNKIVPLKKRSAEDAYASLEPPRKSQRTIITEQQKEALKFVFAHDHHPSQRTIEQLSEKLALNPRTVSNWFHNYRTRQKAGLKDGKALKTGSFKNCWIGYGENWEKVSYCIFVITV</sequence>
<evidence type="ECO:0000256" key="5">
    <source>
        <dbReference type="ARBA" id="ARBA00023054"/>
    </source>
</evidence>
<evidence type="ECO:0000256" key="12">
    <source>
        <dbReference type="RuleBase" id="RU361129"/>
    </source>
</evidence>
<evidence type="ECO:0000256" key="3">
    <source>
        <dbReference type="ARBA" id="ARBA00022737"/>
    </source>
</evidence>
<evidence type="ECO:0000256" key="7">
    <source>
        <dbReference type="ARBA" id="ARBA00023155"/>
    </source>
</evidence>
<dbReference type="AlphaFoldDB" id="A0A158QAN5"/>
<dbReference type="GO" id="GO:0000977">
    <property type="term" value="F:RNA polymerase II transcription regulatory region sequence-specific DNA binding"/>
    <property type="evidence" value="ECO:0007669"/>
    <property type="project" value="TreeGrafter"/>
</dbReference>
<reference evidence="17 18" key="2">
    <citation type="submission" date="2018-10" db="EMBL/GenBank/DDBJ databases">
        <authorList>
            <consortium name="Pathogen Informatics"/>
        </authorList>
    </citation>
    <scope>NUCLEOTIDE SEQUENCE [LARGE SCALE GENOMIC DNA]</scope>
</reference>
<dbReference type="Proteomes" id="UP000274131">
    <property type="component" value="Unassembled WGS sequence"/>
</dbReference>
<keyword evidence="18" id="KW-1185">Reference proteome</keyword>
<dbReference type="PANTHER" id="PTHR14043:SF2">
    <property type="entry name" value="HOMEOBOX PROTEIN CUT"/>
    <property type="match status" value="1"/>
</dbReference>
<evidence type="ECO:0000256" key="10">
    <source>
        <dbReference type="PROSITE-ProRule" id="PRU00108"/>
    </source>
</evidence>
<keyword evidence="8 12" id="KW-0804">Transcription</keyword>
<protein>
    <recommendedName>
        <fullName evidence="12">DNA-binding protein SATB</fullName>
    </recommendedName>
    <alternativeName>
        <fullName evidence="12">Special AT-rich sequence-binding protein</fullName>
    </alternativeName>
</protein>
<evidence type="ECO:0000313" key="18">
    <source>
        <dbReference type="Proteomes" id="UP000274131"/>
    </source>
</evidence>
<dbReference type="InterPro" id="IPR010982">
    <property type="entry name" value="Lambda_DNA-bd_dom_sf"/>
</dbReference>
<feature type="domain" description="CUT" evidence="16">
    <location>
        <begin position="525"/>
        <end position="612"/>
    </location>
</feature>
<dbReference type="GO" id="GO:0000981">
    <property type="term" value="F:DNA-binding transcription factor activity, RNA polymerase II-specific"/>
    <property type="evidence" value="ECO:0007669"/>
    <property type="project" value="InterPro"/>
</dbReference>
<dbReference type="SUPFAM" id="SSF47413">
    <property type="entry name" value="lambda repressor-like DNA-binding domains"/>
    <property type="match status" value="3"/>
</dbReference>
<evidence type="ECO:0000256" key="8">
    <source>
        <dbReference type="ARBA" id="ARBA00023163"/>
    </source>
</evidence>
<dbReference type="WBParaSite" id="EVEC_0000604201-mRNA-1">
    <property type="protein sequence ID" value="EVEC_0000604201-mRNA-1"/>
    <property type="gene ID" value="EVEC_0000604201"/>
</dbReference>
<feature type="domain" description="CUT" evidence="16">
    <location>
        <begin position="799"/>
        <end position="886"/>
    </location>
</feature>
<feature type="domain" description="Homeobox" evidence="15">
    <location>
        <begin position="1086"/>
        <end position="1146"/>
    </location>
</feature>
<evidence type="ECO:0000256" key="6">
    <source>
        <dbReference type="ARBA" id="ARBA00023125"/>
    </source>
</evidence>
<dbReference type="Gene3D" id="1.10.260.40">
    <property type="entry name" value="lambda repressor-like DNA-binding domains"/>
    <property type="match status" value="3"/>
</dbReference>
<evidence type="ECO:0000259" key="16">
    <source>
        <dbReference type="PROSITE" id="PS51042"/>
    </source>
</evidence>
<evidence type="ECO:0000256" key="11">
    <source>
        <dbReference type="RuleBase" id="RU000682"/>
    </source>
</evidence>
<dbReference type="Pfam" id="PF02376">
    <property type="entry name" value="CUT"/>
    <property type="match status" value="2"/>
</dbReference>
<feature type="coiled-coil region" evidence="13">
    <location>
        <begin position="357"/>
        <end position="386"/>
    </location>
</feature>
<evidence type="ECO:0000256" key="13">
    <source>
        <dbReference type="SAM" id="Coils"/>
    </source>
</evidence>
<organism evidence="19">
    <name type="scientific">Enterobius vermicularis</name>
    <name type="common">Human pinworm</name>
    <dbReference type="NCBI Taxonomy" id="51028"/>
    <lineage>
        <taxon>Eukaryota</taxon>
        <taxon>Metazoa</taxon>
        <taxon>Ecdysozoa</taxon>
        <taxon>Nematoda</taxon>
        <taxon>Chromadorea</taxon>
        <taxon>Rhabditida</taxon>
        <taxon>Spirurina</taxon>
        <taxon>Oxyuridomorpha</taxon>
        <taxon>Oxyuroidea</taxon>
        <taxon>Oxyuridae</taxon>
        <taxon>Enterobius</taxon>
    </lineage>
</organism>
<dbReference type="InterPro" id="IPR017970">
    <property type="entry name" value="Homeobox_CS"/>
</dbReference>
<evidence type="ECO:0000256" key="4">
    <source>
        <dbReference type="ARBA" id="ARBA00023015"/>
    </source>
</evidence>
<keyword evidence="7 10" id="KW-0371">Homeobox</keyword>
<evidence type="ECO:0000256" key="2">
    <source>
        <dbReference type="ARBA" id="ARBA00008190"/>
    </source>
</evidence>